<organism evidence="2 3">
    <name type="scientific">Colletotrichum sublineola</name>
    <name type="common">Sorghum anthracnose fungus</name>
    <dbReference type="NCBI Taxonomy" id="1173701"/>
    <lineage>
        <taxon>Eukaryota</taxon>
        <taxon>Fungi</taxon>
        <taxon>Dikarya</taxon>
        <taxon>Ascomycota</taxon>
        <taxon>Pezizomycotina</taxon>
        <taxon>Sordariomycetes</taxon>
        <taxon>Hypocreomycetidae</taxon>
        <taxon>Glomerellales</taxon>
        <taxon>Glomerellaceae</taxon>
        <taxon>Colletotrichum</taxon>
        <taxon>Colletotrichum graminicola species complex</taxon>
    </lineage>
</organism>
<accession>A0A066X6Q5</accession>
<proteinExistence type="predicted"/>
<keyword evidence="3" id="KW-1185">Reference proteome</keyword>
<feature type="region of interest" description="Disordered" evidence="1">
    <location>
        <begin position="1"/>
        <end position="23"/>
    </location>
</feature>
<dbReference type="AlphaFoldDB" id="A0A066X6Q5"/>
<evidence type="ECO:0000313" key="3">
    <source>
        <dbReference type="Proteomes" id="UP000027238"/>
    </source>
</evidence>
<gene>
    <name evidence="2" type="ORF">CSUB01_06931</name>
</gene>
<protein>
    <submittedName>
        <fullName evidence="2">Uncharacterized protein</fullName>
    </submittedName>
</protein>
<comment type="caution">
    <text evidence="2">The sequence shown here is derived from an EMBL/GenBank/DDBJ whole genome shotgun (WGS) entry which is preliminary data.</text>
</comment>
<evidence type="ECO:0000313" key="2">
    <source>
        <dbReference type="EMBL" id="KDN64828.1"/>
    </source>
</evidence>
<name>A0A066X6Q5_COLSU</name>
<sequence>MNTSIRNPWGLPQPQDHHDAPGIAARHPKMLGKLTKHLNLTNMGETVFLSLSPITQKLVIDFGLELLALDMADSLAIAERHHQRLADGAQELAGLNKKTNFNHLNFDSKVKVAKFGLLLLPILPSSSSSNNST</sequence>
<dbReference type="Proteomes" id="UP000027238">
    <property type="component" value="Unassembled WGS sequence"/>
</dbReference>
<evidence type="ECO:0000256" key="1">
    <source>
        <dbReference type="SAM" id="MobiDB-lite"/>
    </source>
</evidence>
<dbReference type="HOGENOM" id="CLU_1906615_0_0_1"/>
<reference evidence="3" key="1">
    <citation type="journal article" date="2014" name="Genome Announc.">
        <title>Draft genome sequence of Colletotrichum sublineola, a destructive pathogen of cultivated sorghum.</title>
        <authorList>
            <person name="Baroncelli R."/>
            <person name="Sanz-Martin J.M."/>
            <person name="Rech G.E."/>
            <person name="Sukno S.A."/>
            <person name="Thon M.R."/>
        </authorList>
    </citation>
    <scope>NUCLEOTIDE SEQUENCE [LARGE SCALE GENOMIC DNA]</scope>
    <source>
        <strain evidence="3">TX430BB</strain>
    </source>
</reference>
<dbReference type="EMBL" id="JMSE01001093">
    <property type="protein sequence ID" value="KDN64828.1"/>
    <property type="molecule type" value="Genomic_DNA"/>
</dbReference>